<dbReference type="SMART" id="SM00993">
    <property type="entry name" value="YL1_C"/>
    <property type="match status" value="1"/>
</dbReference>
<feature type="compositionally biased region" description="Low complexity" evidence="2">
    <location>
        <begin position="361"/>
        <end position="370"/>
    </location>
</feature>
<gene>
    <name evidence="4" type="ORF">EIP91_005999</name>
</gene>
<dbReference type="OrthoDB" id="78296at2759"/>
<dbReference type="InterPro" id="IPR013272">
    <property type="entry name" value="Vps72/YL1_C"/>
</dbReference>
<accession>A0A4R0RCB9</accession>
<dbReference type="EMBL" id="RWJN01000322">
    <property type="protein sequence ID" value="TCD63095.1"/>
    <property type="molecule type" value="Genomic_DNA"/>
</dbReference>
<feature type="domain" description="Vps72/YL1 C-terminal" evidence="3">
    <location>
        <begin position="435"/>
        <end position="464"/>
    </location>
</feature>
<evidence type="ECO:0000313" key="5">
    <source>
        <dbReference type="Proteomes" id="UP000292702"/>
    </source>
</evidence>
<dbReference type="PANTHER" id="PTHR13275">
    <property type="entry name" value="YL-1 PROTEIN TRANSCRIPTION FACTOR-LIKE 1"/>
    <property type="match status" value="1"/>
</dbReference>
<feature type="region of interest" description="Disordered" evidence="2">
    <location>
        <begin position="355"/>
        <end position="377"/>
    </location>
</feature>
<organism evidence="4 5">
    <name type="scientific">Steccherinum ochraceum</name>
    <dbReference type="NCBI Taxonomy" id="92696"/>
    <lineage>
        <taxon>Eukaryota</taxon>
        <taxon>Fungi</taxon>
        <taxon>Dikarya</taxon>
        <taxon>Basidiomycota</taxon>
        <taxon>Agaricomycotina</taxon>
        <taxon>Agaricomycetes</taxon>
        <taxon>Polyporales</taxon>
        <taxon>Steccherinaceae</taxon>
        <taxon>Steccherinum</taxon>
    </lineage>
</organism>
<evidence type="ECO:0000256" key="1">
    <source>
        <dbReference type="ARBA" id="ARBA00006832"/>
    </source>
</evidence>
<dbReference type="Pfam" id="PF08265">
    <property type="entry name" value="YL1_C"/>
    <property type="match status" value="1"/>
</dbReference>
<dbReference type="InterPro" id="IPR046757">
    <property type="entry name" value="YL1_N"/>
</dbReference>
<proteinExistence type="inferred from homology"/>
<feature type="compositionally biased region" description="Basic and acidic residues" evidence="2">
    <location>
        <begin position="70"/>
        <end position="81"/>
    </location>
</feature>
<comment type="caution">
    <text evidence="4">The sequence shown here is derived from an EMBL/GenBank/DDBJ whole genome shotgun (WGS) entry which is preliminary data.</text>
</comment>
<feature type="region of interest" description="Disordered" evidence="2">
    <location>
        <begin position="121"/>
        <end position="206"/>
    </location>
</feature>
<feature type="compositionally biased region" description="Acidic residues" evidence="2">
    <location>
        <begin position="54"/>
        <end position="69"/>
    </location>
</feature>
<sequence>MEDSLVMRRPKRSTAGNRMEAALAEFKVEDVGVDGEEDIDFIVDKDEEDAFESDFESTDEEAAQEDVDASAEKLARDDERVHRKTGGMTQLDRITAAAQKRHEAILDPEKYEAIAQKKKAATEARLKRKVSMGVAVDAETGEVIPGAPSENGEGEAGEDESRRRSKRKHTVDSRTAHIERLRKEVEEKKTATPKKVKAKGPPPTQEELMKRAMDMEAGNVEEHTNYLTNEEERRRKARRIREAVDGPLLRWVSKAEKVKVIVEAPAPAPPPPAPPAPTLIRPASSGGHPTTMSYQYGYSYPNMPSSSTPASQPHTPYSPSSYYPYALVQSPHPSAPGTPPTSSQPTFIYHYPAQPAPQAPVPASGPAAATVPPPPPVHRMETVAKSYIVHELDQEDDPPKPTWGETMTAMFGNHVNWEEMEYFFGKNRPMSRPVLTCPITGEPAPYLDPRTGVPFANVHAYKTLTALLDHVFIWDETLGCYTGRADEQAENIQEEVVEPVAAASTSRKRGAKQGGAS</sequence>
<feature type="region of interest" description="Disordered" evidence="2">
    <location>
        <begin position="492"/>
        <end position="517"/>
    </location>
</feature>
<reference evidence="4 5" key="1">
    <citation type="submission" date="2018-11" db="EMBL/GenBank/DDBJ databases">
        <title>Genome assembly of Steccherinum ochraceum LE-BIN_3174, the white-rot fungus of the Steccherinaceae family (The Residual Polyporoid clade, Polyporales, Basidiomycota).</title>
        <authorList>
            <person name="Fedorova T.V."/>
            <person name="Glazunova O.A."/>
            <person name="Landesman E.O."/>
            <person name="Moiseenko K.V."/>
            <person name="Psurtseva N.V."/>
            <person name="Savinova O.S."/>
            <person name="Shakhova N.V."/>
            <person name="Tyazhelova T.V."/>
            <person name="Vasina D.V."/>
        </authorList>
    </citation>
    <scope>NUCLEOTIDE SEQUENCE [LARGE SCALE GENOMIC DNA]</scope>
    <source>
        <strain evidence="4 5">LE-BIN_3174</strain>
    </source>
</reference>
<evidence type="ECO:0000313" key="4">
    <source>
        <dbReference type="EMBL" id="TCD63095.1"/>
    </source>
</evidence>
<feature type="compositionally biased region" description="Basic and acidic residues" evidence="2">
    <location>
        <begin position="170"/>
        <end position="190"/>
    </location>
</feature>
<dbReference type="AlphaFoldDB" id="A0A4R0RCB9"/>
<protein>
    <recommendedName>
        <fullName evidence="3">Vps72/YL1 C-terminal domain-containing protein</fullName>
    </recommendedName>
</protein>
<keyword evidence="5" id="KW-1185">Reference proteome</keyword>
<dbReference type="STRING" id="92696.A0A4R0RCB9"/>
<dbReference type="Proteomes" id="UP000292702">
    <property type="component" value="Unassembled WGS sequence"/>
</dbReference>
<feature type="region of interest" description="Disordered" evidence="2">
    <location>
        <begin position="54"/>
        <end position="88"/>
    </location>
</feature>
<evidence type="ECO:0000259" key="3">
    <source>
        <dbReference type="SMART" id="SM00993"/>
    </source>
</evidence>
<dbReference type="Pfam" id="PF05764">
    <property type="entry name" value="YL1"/>
    <property type="match status" value="1"/>
</dbReference>
<name>A0A4R0RCB9_9APHY</name>
<comment type="similarity">
    <text evidence="1">Belongs to the VPS72/YL1 family.</text>
</comment>
<dbReference type="PANTHER" id="PTHR13275:SF4">
    <property type="entry name" value="VACUOLAR PROTEIN SORTING-ASSOCIATED PROTEIN 72 HOMOLOG"/>
    <property type="match status" value="1"/>
</dbReference>
<dbReference type="GO" id="GO:0005634">
    <property type="term" value="C:nucleus"/>
    <property type="evidence" value="ECO:0007669"/>
    <property type="project" value="TreeGrafter"/>
</dbReference>
<evidence type="ECO:0000256" key="2">
    <source>
        <dbReference type="SAM" id="MobiDB-lite"/>
    </source>
</evidence>